<dbReference type="SMART" id="SM00225">
    <property type="entry name" value="BTB"/>
    <property type="match status" value="1"/>
</dbReference>
<dbReference type="Proteomes" id="UP000827092">
    <property type="component" value="Unassembled WGS sequence"/>
</dbReference>
<evidence type="ECO:0000313" key="3">
    <source>
        <dbReference type="Proteomes" id="UP000827092"/>
    </source>
</evidence>
<feature type="domain" description="BTB" evidence="1">
    <location>
        <begin position="15"/>
        <end position="82"/>
    </location>
</feature>
<dbReference type="Gene3D" id="3.30.710.10">
    <property type="entry name" value="Potassium Channel Kv1.1, Chain A"/>
    <property type="match status" value="1"/>
</dbReference>
<dbReference type="InterPro" id="IPR000210">
    <property type="entry name" value="BTB/POZ_dom"/>
</dbReference>
<accession>A0AAV6VJ89</accession>
<proteinExistence type="predicted"/>
<dbReference type="CDD" id="cd18186">
    <property type="entry name" value="BTB_POZ_ZBTB_KLHL-like"/>
    <property type="match status" value="1"/>
</dbReference>
<organism evidence="2 3">
    <name type="scientific">Oedothorax gibbosus</name>
    <dbReference type="NCBI Taxonomy" id="931172"/>
    <lineage>
        <taxon>Eukaryota</taxon>
        <taxon>Metazoa</taxon>
        <taxon>Ecdysozoa</taxon>
        <taxon>Arthropoda</taxon>
        <taxon>Chelicerata</taxon>
        <taxon>Arachnida</taxon>
        <taxon>Araneae</taxon>
        <taxon>Araneomorphae</taxon>
        <taxon>Entelegynae</taxon>
        <taxon>Araneoidea</taxon>
        <taxon>Linyphiidae</taxon>
        <taxon>Erigoninae</taxon>
        <taxon>Oedothorax</taxon>
    </lineage>
</organism>
<reference evidence="2 3" key="1">
    <citation type="journal article" date="2022" name="Nat. Ecol. Evol.">
        <title>A masculinizing supergene underlies an exaggerated male reproductive morph in a spider.</title>
        <authorList>
            <person name="Hendrickx F."/>
            <person name="De Corte Z."/>
            <person name="Sonet G."/>
            <person name="Van Belleghem S.M."/>
            <person name="Kostlbacher S."/>
            <person name="Vangestel C."/>
        </authorList>
    </citation>
    <scope>NUCLEOTIDE SEQUENCE [LARGE SCALE GENOMIC DNA]</scope>
    <source>
        <strain evidence="2">W744_W776</strain>
    </source>
</reference>
<dbReference type="SUPFAM" id="SSF54695">
    <property type="entry name" value="POZ domain"/>
    <property type="match status" value="1"/>
</dbReference>
<comment type="caution">
    <text evidence="2">The sequence shown here is derived from an EMBL/GenBank/DDBJ whole genome shotgun (WGS) entry which is preliminary data.</text>
</comment>
<evidence type="ECO:0000259" key="1">
    <source>
        <dbReference type="PROSITE" id="PS50097"/>
    </source>
</evidence>
<evidence type="ECO:0000313" key="2">
    <source>
        <dbReference type="EMBL" id="KAG8196555.1"/>
    </source>
</evidence>
<sequence length="118" mass="14003">MSKLNKEEILQYSKPDITIVVGEKDFKLHKQVLIKESKYFSELLKMCANNKQYAFHMNKDVSKEAFEILMIFIYRGTWNCNTKKLGHFSISPYIWALMEPLPRPMNLFPGRKDYQTFS</sequence>
<dbReference type="AlphaFoldDB" id="A0AAV6VJ89"/>
<name>A0AAV6VJ89_9ARAC</name>
<dbReference type="EMBL" id="JAFNEN010000068">
    <property type="protein sequence ID" value="KAG8196555.1"/>
    <property type="molecule type" value="Genomic_DNA"/>
</dbReference>
<keyword evidence="3" id="KW-1185">Reference proteome</keyword>
<dbReference type="InterPro" id="IPR011333">
    <property type="entry name" value="SKP1/BTB/POZ_sf"/>
</dbReference>
<gene>
    <name evidence="2" type="ORF">JTE90_003569</name>
</gene>
<dbReference type="Pfam" id="PF00651">
    <property type="entry name" value="BTB"/>
    <property type="match status" value="1"/>
</dbReference>
<protein>
    <recommendedName>
        <fullName evidence="1">BTB domain-containing protein</fullName>
    </recommendedName>
</protein>
<dbReference type="PROSITE" id="PS50097">
    <property type="entry name" value="BTB"/>
    <property type="match status" value="1"/>
</dbReference>